<dbReference type="KEGG" id="mlv:CVS47_01034"/>
<dbReference type="AlphaFoldDB" id="A0A3Q9IZ74"/>
<dbReference type="RefSeq" id="WP_164734606.1">
    <property type="nucleotide sequence ID" value="NZ_CP031423.1"/>
</dbReference>
<sequence length="313" mass="34556">MCTRIFWNDNAVAKTVSRCMDWAVSDEPELWFVPRGTERRGGPDEEALRWTSRYSSVVTSMWGVGTVDGMNERGFAAHALYLDPEDVSFPEPDGRPTLANALWTQYLLDSYATVAEAVADLDRVRITSPLFRGLEMGVHIALEDASGDAAVIEPIDGALVVHHGPEYTVMANSPALDEQLANLARYRPFGGELPPPGDITSLDRFVRAAYFLHHLPEPENEEQAVAGVFQLIANVSVPFGAPYSTGDVYPTWWRAGADLTNRVYYFGATRSPNIFWVCLDDLAGTAEVRRLDPTQLSLVGDQTRGLEPATLSY</sequence>
<dbReference type="Proteomes" id="UP000276888">
    <property type="component" value="Chromosome"/>
</dbReference>
<organism evidence="4 5">
    <name type="scientific">Microbacterium lemovicicum</name>
    <dbReference type="NCBI Taxonomy" id="1072463"/>
    <lineage>
        <taxon>Bacteria</taxon>
        <taxon>Bacillati</taxon>
        <taxon>Actinomycetota</taxon>
        <taxon>Actinomycetes</taxon>
        <taxon>Micrococcales</taxon>
        <taxon>Microbacteriaceae</taxon>
        <taxon>Microbacterium</taxon>
    </lineage>
</organism>
<evidence type="ECO:0000259" key="3">
    <source>
        <dbReference type="Pfam" id="PF02275"/>
    </source>
</evidence>
<name>A0A3Q9IZ74_9MICO</name>
<evidence type="ECO:0000256" key="1">
    <source>
        <dbReference type="ARBA" id="ARBA00006625"/>
    </source>
</evidence>
<keyword evidence="5" id="KW-1185">Reference proteome</keyword>
<dbReference type="PANTHER" id="PTHR35527:SF2">
    <property type="entry name" value="HYDROLASE"/>
    <property type="match status" value="1"/>
</dbReference>
<gene>
    <name evidence="4" type="ORF">CVS47_01034</name>
</gene>
<dbReference type="GO" id="GO:0008953">
    <property type="term" value="F:penicillin amidase activity"/>
    <property type="evidence" value="ECO:0007669"/>
    <property type="project" value="UniProtKB-EC"/>
</dbReference>
<protein>
    <submittedName>
        <fullName evidence="4">Penicillin acylase</fullName>
        <ecNumber evidence="4">3.5.1.11</ecNumber>
    </submittedName>
</protein>
<accession>A0A3Q9IZ74</accession>
<dbReference type="InterPro" id="IPR029055">
    <property type="entry name" value="Ntn_hydrolases_N"/>
</dbReference>
<keyword evidence="2 4" id="KW-0378">Hydrolase</keyword>
<dbReference type="Gene3D" id="3.60.60.10">
    <property type="entry name" value="Penicillin V Acylase, Chain A"/>
    <property type="match status" value="1"/>
</dbReference>
<dbReference type="InterPro" id="IPR029132">
    <property type="entry name" value="CBAH/NAAA_C"/>
</dbReference>
<reference evidence="4 5" key="1">
    <citation type="submission" date="2018-08" db="EMBL/GenBank/DDBJ databases">
        <title>Microbacterium lemovicicum sp. nov., a bacterium isolated from a natural uranium-rich soil.</title>
        <authorList>
            <person name="ORTET P."/>
        </authorList>
    </citation>
    <scope>NUCLEOTIDE SEQUENCE [LARGE SCALE GENOMIC DNA]</scope>
    <source>
        <strain evidence="4 5">Viu22</strain>
    </source>
</reference>
<comment type="similarity">
    <text evidence="1">Belongs to the peptidase C59 family.</text>
</comment>
<evidence type="ECO:0000313" key="4">
    <source>
        <dbReference type="EMBL" id="AZS36433.1"/>
    </source>
</evidence>
<evidence type="ECO:0000313" key="5">
    <source>
        <dbReference type="Proteomes" id="UP000276888"/>
    </source>
</evidence>
<dbReference type="InterPro" id="IPR052193">
    <property type="entry name" value="Peptidase_C59"/>
</dbReference>
<feature type="domain" description="Choloylglycine hydrolase/NAAA C-terminal" evidence="3">
    <location>
        <begin position="2"/>
        <end position="281"/>
    </location>
</feature>
<dbReference type="EMBL" id="CP031423">
    <property type="protein sequence ID" value="AZS36433.1"/>
    <property type="molecule type" value="Genomic_DNA"/>
</dbReference>
<dbReference type="CDD" id="cd01902">
    <property type="entry name" value="Ntn_CGH"/>
    <property type="match status" value="1"/>
</dbReference>
<dbReference type="PANTHER" id="PTHR35527">
    <property type="entry name" value="CHOLOYLGLYCINE HYDROLASE"/>
    <property type="match status" value="1"/>
</dbReference>
<dbReference type="SUPFAM" id="SSF56235">
    <property type="entry name" value="N-terminal nucleophile aminohydrolases (Ntn hydrolases)"/>
    <property type="match status" value="1"/>
</dbReference>
<dbReference type="Pfam" id="PF02275">
    <property type="entry name" value="CBAH"/>
    <property type="match status" value="1"/>
</dbReference>
<proteinExistence type="inferred from homology"/>
<dbReference type="EC" id="3.5.1.11" evidence="4"/>
<evidence type="ECO:0000256" key="2">
    <source>
        <dbReference type="ARBA" id="ARBA00022801"/>
    </source>
</evidence>